<sequence>MTTAGINKRYLQVTPSGAYYATVNSQPDDARALLLQLMSSDIPIEHSMDIFAELADLDKEHAAVLFNRLIARRFLALVQVAKEPRQGSLESTLTDILVTLSATGKVVLGDDQGFCLGSAGFDRDHADALAALAADLISLHQRHQSLLNKELQLMGESWGLLDPAGNSMLGVWIIHIGSQSFAVIIHGQPNLNQHEFVELISALASRYLDQ</sequence>
<organism evidence="1 2">
    <name type="scientific">Neptunomonas qingdaonensis</name>
    <dbReference type="NCBI Taxonomy" id="1045558"/>
    <lineage>
        <taxon>Bacteria</taxon>
        <taxon>Pseudomonadati</taxon>
        <taxon>Pseudomonadota</taxon>
        <taxon>Gammaproteobacteria</taxon>
        <taxon>Oceanospirillales</taxon>
        <taxon>Oceanospirillaceae</taxon>
        <taxon>Neptunomonas</taxon>
    </lineage>
</organism>
<evidence type="ECO:0000313" key="1">
    <source>
        <dbReference type="EMBL" id="SFG34204.1"/>
    </source>
</evidence>
<evidence type="ECO:0000313" key="2">
    <source>
        <dbReference type="Proteomes" id="UP000198623"/>
    </source>
</evidence>
<dbReference type="OrthoDB" id="5295752at2"/>
<proteinExistence type="predicted"/>
<dbReference type="AlphaFoldDB" id="A0A1I2R0P0"/>
<dbReference type="Gene3D" id="3.30.450.30">
    <property type="entry name" value="Dynein light chain 2a, cytoplasmic"/>
    <property type="match status" value="1"/>
</dbReference>
<dbReference type="Proteomes" id="UP000198623">
    <property type="component" value="Unassembled WGS sequence"/>
</dbReference>
<name>A0A1I2R0P0_9GAMM</name>
<dbReference type="SUPFAM" id="SSF103196">
    <property type="entry name" value="Roadblock/LC7 domain"/>
    <property type="match status" value="1"/>
</dbReference>
<protein>
    <recommendedName>
        <fullName evidence="3">Roadblock/LC7 domain-containing protein</fullName>
    </recommendedName>
</protein>
<gene>
    <name evidence="1" type="ORF">SAMN05216175_105270</name>
</gene>
<accession>A0A1I2R0P0</accession>
<reference evidence="2" key="1">
    <citation type="submission" date="2016-10" db="EMBL/GenBank/DDBJ databases">
        <authorList>
            <person name="Varghese N."/>
            <person name="Submissions S."/>
        </authorList>
    </citation>
    <scope>NUCLEOTIDE SEQUENCE [LARGE SCALE GENOMIC DNA]</scope>
    <source>
        <strain evidence="2">CGMCC 1.10971</strain>
    </source>
</reference>
<dbReference type="EMBL" id="FOOU01000005">
    <property type="protein sequence ID" value="SFG34204.1"/>
    <property type="molecule type" value="Genomic_DNA"/>
</dbReference>
<dbReference type="RefSeq" id="WP_090727483.1">
    <property type="nucleotide sequence ID" value="NZ_FOOU01000005.1"/>
</dbReference>
<dbReference type="STRING" id="1045558.SAMN05216175_105270"/>
<keyword evidence="2" id="KW-1185">Reference proteome</keyword>
<evidence type="ECO:0008006" key="3">
    <source>
        <dbReference type="Google" id="ProtNLM"/>
    </source>
</evidence>